<evidence type="ECO:0000256" key="1">
    <source>
        <dbReference type="ARBA" id="ARBA00004651"/>
    </source>
</evidence>
<dbReference type="Gene3D" id="1.20.1250.20">
    <property type="entry name" value="MFS general substrate transporter like domains"/>
    <property type="match status" value="2"/>
</dbReference>
<evidence type="ECO:0000256" key="6">
    <source>
        <dbReference type="ARBA" id="ARBA00023136"/>
    </source>
</evidence>
<name>A0A3G4VCZ5_9VIBR</name>
<feature type="transmembrane region" description="Helical" evidence="7">
    <location>
        <begin position="37"/>
        <end position="58"/>
    </location>
</feature>
<keyword evidence="2" id="KW-0813">Transport</keyword>
<dbReference type="Proteomes" id="UP000279760">
    <property type="component" value="Chromosome 1"/>
</dbReference>
<evidence type="ECO:0000256" key="4">
    <source>
        <dbReference type="ARBA" id="ARBA00022692"/>
    </source>
</evidence>
<sequence length="407" mass="43846">MKKSNLWQLSQASMGIVQWIGLAIIVAPLILSRTNSALLVGQVMLILGLSGLTAPLLGSIADKYTLHKPMHLLALICHASALLLLLFVSTTQWHYWGIACLIGLGSNLLLILNPTLALRLNSSPESQSNALKHLFQIQMLGVAVAGVTIACLDYLQLPVNIQLGTLFAFDLLLVVVTALYPPKTLVFITEPHELNTNSDRSHSKVVWFGFVVCVLMSMFVGSNMVEMGPVIIDKGFGVNVSSSAFGMAIAALVTLVALTPAGTWMATHGAHSLWFITVIVNLIVGISIWFMFGHNIMALLPLSLILISIINGAWNDISIAALADEISPYRPATAQGFMAAAVSLGFSIGTYIVGVLLDHDKIANVVGFLALSGLVVTMLASWVLVKLPKTKTLPIEQQRFELKDKQC</sequence>
<dbReference type="SUPFAM" id="SSF103473">
    <property type="entry name" value="MFS general substrate transporter"/>
    <property type="match status" value="1"/>
</dbReference>
<protein>
    <submittedName>
        <fullName evidence="8">MFS transporter</fullName>
    </submittedName>
</protein>
<evidence type="ECO:0000256" key="7">
    <source>
        <dbReference type="SAM" id="Phobius"/>
    </source>
</evidence>
<dbReference type="PANTHER" id="PTHR23517">
    <property type="entry name" value="RESISTANCE PROTEIN MDTM, PUTATIVE-RELATED-RELATED"/>
    <property type="match status" value="1"/>
</dbReference>
<keyword evidence="3" id="KW-1003">Cell membrane</keyword>
<keyword evidence="6 7" id="KW-0472">Membrane</keyword>
<comment type="subcellular location">
    <subcellularLocation>
        <location evidence="1">Cell membrane</location>
        <topology evidence="1">Multi-pass membrane protein</topology>
    </subcellularLocation>
</comment>
<dbReference type="EMBL" id="CP033577">
    <property type="protein sequence ID" value="AYV22630.1"/>
    <property type="molecule type" value="Genomic_DNA"/>
</dbReference>
<accession>A0A3G4VCZ5</accession>
<dbReference type="RefSeq" id="WP_124940983.1">
    <property type="nucleotide sequence ID" value="NZ_CP033577.1"/>
</dbReference>
<dbReference type="GO" id="GO:0022857">
    <property type="term" value="F:transmembrane transporter activity"/>
    <property type="evidence" value="ECO:0007669"/>
    <property type="project" value="InterPro"/>
</dbReference>
<feature type="transmembrane region" description="Helical" evidence="7">
    <location>
        <begin position="205"/>
        <end position="225"/>
    </location>
</feature>
<gene>
    <name evidence="8" type="ORF">ECB94_15855</name>
</gene>
<dbReference type="CDD" id="cd06174">
    <property type="entry name" value="MFS"/>
    <property type="match status" value="1"/>
</dbReference>
<dbReference type="InterPro" id="IPR050171">
    <property type="entry name" value="MFS_Transporters"/>
</dbReference>
<feature type="transmembrane region" description="Helical" evidence="7">
    <location>
        <begin position="245"/>
        <end position="266"/>
    </location>
</feature>
<feature type="transmembrane region" description="Helical" evidence="7">
    <location>
        <begin position="70"/>
        <end position="87"/>
    </location>
</feature>
<reference evidence="8 9" key="1">
    <citation type="submission" date="2018-11" db="EMBL/GenBank/DDBJ databases">
        <title>Complete Genome Sequence of Vbrio mediterranei 117-T6: a Potential Pathogen Bacteria Isolated from the Conchocelis of Pyropia.</title>
        <authorList>
            <person name="Liu Q."/>
        </authorList>
    </citation>
    <scope>NUCLEOTIDE SEQUENCE [LARGE SCALE GENOMIC DNA]</scope>
    <source>
        <strain evidence="8 9">117-T6</strain>
    </source>
</reference>
<keyword evidence="5 7" id="KW-1133">Transmembrane helix</keyword>
<dbReference type="AlphaFoldDB" id="A0A3G4VCZ5"/>
<evidence type="ECO:0000256" key="2">
    <source>
        <dbReference type="ARBA" id="ARBA00022448"/>
    </source>
</evidence>
<keyword evidence="4 7" id="KW-0812">Transmembrane</keyword>
<dbReference type="GO" id="GO:0005886">
    <property type="term" value="C:plasma membrane"/>
    <property type="evidence" value="ECO:0007669"/>
    <property type="project" value="UniProtKB-SubCell"/>
</dbReference>
<feature type="transmembrane region" description="Helical" evidence="7">
    <location>
        <begin position="93"/>
        <end position="112"/>
    </location>
</feature>
<dbReference type="InterPro" id="IPR036259">
    <property type="entry name" value="MFS_trans_sf"/>
</dbReference>
<evidence type="ECO:0000313" key="9">
    <source>
        <dbReference type="Proteomes" id="UP000279760"/>
    </source>
</evidence>
<evidence type="ECO:0000256" key="3">
    <source>
        <dbReference type="ARBA" id="ARBA00022475"/>
    </source>
</evidence>
<feature type="transmembrane region" description="Helical" evidence="7">
    <location>
        <begin position="362"/>
        <end position="385"/>
    </location>
</feature>
<feature type="transmembrane region" description="Helical" evidence="7">
    <location>
        <begin position="12"/>
        <end position="31"/>
    </location>
</feature>
<feature type="transmembrane region" description="Helical" evidence="7">
    <location>
        <begin position="273"/>
        <end position="292"/>
    </location>
</feature>
<proteinExistence type="predicted"/>
<dbReference type="InterPro" id="IPR011701">
    <property type="entry name" value="MFS"/>
</dbReference>
<evidence type="ECO:0000256" key="5">
    <source>
        <dbReference type="ARBA" id="ARBA00022989"/>
    </source>
</evidence>
<dbReference type="Pfam" id="PF07690">
    <property type="entry name" value="MFS_1"/>
    <property type="match status" value="1"/>
</dbReference>
<evidence type="ECO:0000313" key="8">
    <source>
        <dbReference type="EMBL" id="AYV22630.1"/>
    </source>
</evidence>
<feature type="transmembrane region" description="Helical" evidence="7">
    <location>
        <begin position="335"/>
        <end position="356"/>
    </location>
</feature>
<feature type="transmembrane region" description="Helical" evidence="7">
    <location>
        <begin position="133"/>
        <end position="155"/>
    </location>
</feature>
<feature type="transmembrane region" description="Helical" evidence="7">
    <location>
        <begin position="298"/>
        <end position="323"/>
    </location>
</feature>
<organism evidence="8 9">
    <name type="scientific">Vibrio mediterranei</name>
    <dbReference type="NCBI Taxonomy" id="689"/>
    <lineage>
        <taxon>Bacteria</taxon>
        <taxon>Pseudomonadati</taxon>
        <taxon>Pseudomonadota</taxon>
        <taxon>Gammaproteobacteria</taxon>
        <taxon>Vibrionales</taxon>
        <taxon>Vibrionaceae</taxon>
        <taxon>Vibrio</taxon>
    </lineage>
</organism>
<feature type="transmembrane region" description="Helical" evidence="7">
    <location>
        <begin position="161"/>
        <end position="180"/>
    </location>
</feature>